<feature type="domain" description="BD-FAE-like" evidence="2">
    <location>
        <begin position="61"/>
        <end position="174"/>
    </location>
</feature>
<organism evidence="3 4">
    <name type="scientific">Handelsmanbacteria sp. (strain RIFCSPLOWO2_12_FULL_64_10)</name>
    <dbReference type="NCBI Taxonomy" id="1817868"/>
    <lineage>
        <taxon>Bacteria</taxon>
        <taxon>Candidatus Handelsmaniibacteriota</taxon>
    </lineage>
</organism>
<evidence type="ECO:0000259" key="2">
    <source>
        <dbReference type="Pfam" id="PF20434"/>
    </source>
</evidence>
<evidence type="ECO:0000313" key="4">
    <source>
        <dbReference type="Proteomes" id="UP000178606"/>
    </source>
</evidence>
<dbReference type="PANTHER" id="PTHR48081:SF6">
    <property type="entry name" value="PEPTIDASE S9 PROLYL OLIGOPEPTIDASE CATALYTIC DOMAIN-CONTAINING PROTEIN"/>
    <property type="match status" value="1"/>
</dbReference>
<dbReference type="Pfam" id="PF20434">
    <property type="entry name" value="BD-FAE"/>
    <property type="match status" value="1"/>
</dbReference>
<gene>
    <name evidence="3" type="ORF">A3F84_27625</name>
</gene>
<dbReference type="AlphaFoldDB" id="A0A1F6CZW0"/>
<dbReference type="PANTHER" id="PTHR48081">
    <property type="entry name" value="AB HYDROLASE SUPERFAMILY PROTEIN C4A8.06C"/>
    <property type="match status" value="1"/>
</dbReference>
<reference evidence="3 4" key="1">
    <citation type="journal article" date="2016" name="Nat. Commun.">
        <title>Thousands of microbial genomes shed light on interconnected biogeochemical processes in an aquifer system.</title>
        <authorList>
            <person name="Anantharaman K."/>
            <person name="Brown C.T."/>
            <person name="Hug L.A."/>
            <person name="Sharon I."/>
            <person name="Castelle C.J."/>
            <person name="Probst A.J."/>
            <person name="Thomas B.C."/>
            <person name="Singh A."/>
            <person name="Wilkins M.J."/>
            <person name="Karaoz U."/>
            <person name="Brodie E.L."/>
            <person name="Williams K.H."/>
            <person name="Hubbard S.S."/>
            <person name="Banfield J.F."/>
        </authorList>
    </citation>
    <scope>NUCLEOTIDE SEQUENCE [LARGE SCALE GENOMIC DNA]</scope>
    <source>
        <strain evidence="4">RIFCSPLOWO2_12_FULL_64_10</strain>
    </source>
</reference>
<dbReference type="Gene3D" id="3.40.50.1820">
    <property type="entry name" value="alpha/beta hydrolase"/>
    <property type="match status" value="1"/>
</dbReference>
<dbReference type="InterPro" id="IPR049492">
    <property type="entry name" value="BD-FAE-like_dom"/>
</dbReference>
<dbReference type="SUPFAM" id="SSF53474">
    <property type="entry name" value="alpha/beta-Hydrolases"/>
    <property type="match status" value="1"/>
</dbReference>
<proteinExistence type="predicted"/>
<evidence type="ECO:0000256" key="1">
    <source>
        <dbReference type="ARBA" id="ARBA00022801"/>
    </source>
</evidence>
<dbReference type="GO" id="GO:0016787">
    <property type="term" value="F:hydrolase activity"/>
    <property type="evidence" value="ECO:0007669"/>
    <property type="project" value="UniProtKB-KW"/>
</dbReference>
<keyword evidence="1" id="KW-0378">Hydrolase</keyword>
<evidence type="ECO:0000313" key="3">
    <source>
        <dbReference type="EMBL" id="OGG54708.1"/>
    </source>
</evidence>
<protein>
    <recommendedName>
        <fullName evidence="2">BD-FAE-like domain-containing protein</fullName>
    </recommendedName>
</protein>
<sequence>MKQTSQPVQAPDPLVVELWPGPVPGDVGIDGEEKSRIHNSRFMGVGNTLLVTNVTRPSLTVRLPPAEKNTGTAVLICPGGGYWDLFWELEGEEVAAWLNAQGMAGIILKYRVPRRPGDVKGVPPLGPLLDAQRAVSLVRSRATEWRIDPNRIGMVGFSAGGHLALATAISFHERKYPPIDATDAVSCRPDFAVLCYSGYLKARDRDEISEGIHIPPDTPPIFLTHASDDSESEVAHSVIMYLALHRAGVPAELHVYATGEHDFGVRQNDRLPSSWPHLCLNWLRSRNLLPVPLR</sequence>
<comment type="caution">
    <text evidence="3">The sequence shown here is derived from an EMBL/GenBank/DDBJ whole genome shotgun (WGS) entry which is preliminary data.</text>
</comment>
<dbReference type="InterPro" id="IPR029058">
    <property type="entry name" value="AB_hydrolase_fold"/>
</dbReference>
<dbReference type="Proteomes" id="UP000178606">
    <property type="component" value="Unassembled WGS sequence"/>
</dbReference>
<name>A0A1F6CZW0_HANXR</name>
<dbReference type="EMBL" id="MFKF01000098">
    <property type="protein sequence ID" value="OGG54708.1"/>
    <property type="molecule type" value="Genomic_DNA"/>
</dbReference>
<dbReference type="InterPro" id="IPR050300">
    <property type="entry name" value="GDXG_lipolytic_enzyme"/>
</dbReference>
<accession>A0A1F6CZW0</accession>